<dbReference type="InterPro" id="IPR006674">
    <property type="entry name" value="HD_domain"/>
</dbReference>
<dbReference type="PROSITE" id="PS51831">
    <property type="entry name" value="HD"/>
    <property type="match status" value="1"/>
</dbReference>
<dbReference type="CDD" id="cd00077">
    <property type="entry name" value="HDc"/>
    <property type="match status" value="1"/>
</dbReference>
<gene>
    <name evidence="2" type="ORF">CI1B_39600</name>
</gene>
<dbReference type="Pfam" id="PF01966">
    <property type="entry name" value="HD"/>
    <property type="match status" value="1"/>
</dbReference>
<protein>
    <submittedName>
        <fullName evidence="2">Deoxyguanosinetriphosphate triphosphohydrolase-like protein</fullName>
    </submittedName>
</protein>
<dbReference type="AlphaFoldDB" id="A0A508TDH2"/>
<dbReference type="PANTHER" id="PTHR11373:SF4">
    <property type="entry name" value="DEOXYNUCLEOSIDE TRIPHOSPHATE TRIPHOSPHOHYDROLASE SAMHD1"/>
    <property type="match status" value="1"/>
</dbReference>
<sequence length="470" mass="52634">MKPQRVRDPIHGLIVFDDDGLVDESVWDLLGTSEVQRLRRIKQLGVSDYVFPSASHTRLSHSIGVYHNARRLVGILKREIELKRVEGDFNEARAKVALFAALLHDIGHGPFSHAFEEARKALAAEQSTPGAPKLKVRNHEAFTADMIRNSDGDISKILASSGVRADDVADLVAAETPTDMYHAVVSSSFDADRLDYLVRDRYMTGTGAGAIDLDWLMDNVRVEEIDFAPADSDGADPIYEHSFCLEHKARDAAEDFLLARYRLYTNVYLHKTTRGIEQMMSAFFRFVAREANAGGRITGLPDDHPLVRFFSPGGDHIANYTALDDTVAWGAIHAVALSGHGAAKQIAGRLLSRQRPICLDVQHAFPEDVERQRRLKHALDAKFKVQLGEDVFRDQAKLSIYGEIGADDGRAQKRLMIRLSDRNLKEITDFKDATVAGSDRQRAFERYYFLNDADFRIAQSVIDSVRGRRT</sequence>
<dbReference type="EMBL" id="CAADFC020000016">
    <property type="protein sequence ID" value="VIO72316.1"/>
    <property type="molecule type" value="Genomic_DNA"/>
</dbReference>
<dbReference type="GO" id="GO:0006203">
    <property type="term" value="P:dGTP catabolic process"/>
    <property type="evidence" value="ECO:0007669"/>
    <property type="project" value="TreeGrafter"/>
</dbReference>
<feature type="domain" description="HD" evidence="1">
    <location>
        <begin position="58"/>
        <end position="197"/>
    </location>
</feature>
<dbReference type="SMART" id="SM00471">
    <property type="entry name" value="HDc"/>
    <property type="match status" value="1"/>
</dbReference>
<dbReference type="RefSeq" id="WP_139482996.1">
    <property type="nucleotide sequence ID" value="NZ_CAADFB020000024.1"/>
</dbReference>
<accession>A0A508TDH2</accession>
<dbReference type="GO" id="GO:0008832">
    <property type="term" value="F:dGTPase activity"/>
    <property type="evidence" value="ECO:0007669"/>
    <property type="project" value="TreeGrafter"/>
</dbReference>
<dbReference type="InterPro" id="IPR045509">
    <property type="entry name" value="HD_assoc_2"/>
</dbReference>
<name>A0A508TDH2_9BRAD</name>
<evidence type="ECO:0000313" key="3">
    <source>
        <dbReference type="Proteomes" id="UP000328092"/>
    </source>
</evidence>
<dbReference type="SUPFAM" id="SSF109604">
    <property type="entry name" value="HD-domain/PDEase-like"/>
    <property type="match status" value="1"/>
</dbReference>
<dbReference type="Pfam" id="PF19276">
    <property type="entry name" value="HD_assoc_2"/>
    <property type="match status" value="1"/>
</dbReference>
<dbReference type="InterPro" id="IPR050135">
    <property type="entry name" value="dGTPase-like"/>
</dbReference>
<keyword evidence="3" id="KW-1185">Reference proteome</keyword>
<dbReference type="Proteomes" id="UP000328092">
    <property type="component" value="Unassembled WGS sequence"/>
</dbReference>
<evidence type="ECO:0000313" key="2">
    <source>
        <dbReference type="EMBL" id="VIO72316.1"/>
    </source>
</evidence>
<comment type="caution">
    <text evidence="2">The sequence shown here is derived from an EMBL/GenBank/DDBJ whole genome shotgun (WGS) entry which is preliminary data.</text>
</comment>
<dbReference type="InterPro" id="IPR003607">
    <property type="entry name" value="HD/PDEase_dom"/>
</dbReference>
<dbReference type="PANTHER" id="PTHR11373">
    <property type="entry name" value="DEOXYNUCLEOSIDE TRIPHOSPHATE TRIPHOSPHOHYDROLASE"/>
    <property type="match status" value="1"/>
</dbReference>
<organism evidence="2 3">
    <name type="scientific">Bradyrhizobium ivorense</name>
    <dbReference type="NCBI Taxonomy" id="2511166"/>
    <lineage>
        <taxon>Bacteria</taxon>
        <taxon>Pseudomonadati</taxon>
        <taxon>Pseudomonadota</taxon>
        <taxon>Alphaproteobacteria</taxon>
        <taxon>Hyphomicrobiales</taxon>
        <taxon>Nitrobacteraceae</taxon>
        <taxon>Bradyrhizobium</taxon>
    </lineage>
</organism>
<dbReference type="Gene3D" id="1.10.3210.10">
    <property type="entry name" value="Hypothetical protein af1432"/>
    <property type="match status" value="1"/>
</dbReference>
<dbReference type="OrthoDB" id="9803619at2"/>
<evidence type="ECO:0000259" key="1">
    <source>
        <dbReference type="PROSITE" id="PS51831"/>
    </source>
</evidence>
<proteinExistence type="predicted"/>
<reference evidence="2" key="1">
    <citation type="submission" date="2019-02" db="EMBL/GenBank/DDBJ databases">
        <authorList>
            <person name="Pothier F.J."/>
        </authorList>
    </citation>
    <scope>NUCLEOTIDE SEQUENCE</scope>
    <source>
        <strain evidence="2">CI-1B</strain>
    </source>
</reference>